<gene>
    <name evidence="1" type="ORF">O1D97_06935</name>
</gene>
<name>A0ABT4JT85_9GAMM</name>
<organism evidence="1 2">
    <name type="scientific">Marinomonas phaeophyticola</name>
    <dbReference type="NCBI Taxonomy" id="3004091"/>
    <lineage>
        <taxon>Bacteria</taxon>
        <taxon>Pseudomonadati</taxon>
        <taxon>Pseudomonadota</taxon>
        <taxon>Gammaproteobacteria</taxon>
        <taxon>Oceanospirillales</taxon>
        <taxon>Oceanospirillaceae</taxon>
        <taxon>Marinomonas</taxon>
    </lineage>
</organism>
<keyword evidence="2" id="KW-1185">Reference proteome</keyword>
<dbReference type="RefSeq" id="WP_269124126.1">
    <property type="nucleotide sequence ID" value="NZ_JAPUBN010000013.1"/>
</dbReference>
<evidence type="ECO:0008006" key="3">
    <source>
        <dbReference type="Google" id="ProtNLM"/>
    </source>
</evidence>
<proteinExistence type="predicted"/>
<dbReference type="Proteomes" id="UP001149719">
    <property type="component" value="Unassembled WGS sequence"/>
</dbReference>
<protein>
    <recommendedName>
        <fullName evidence="3">Nucleotidyltransferase</fullName>
    </recommendedName>
</protein>
<evidence type="ECO:0000313" key="2">
    <source>
        <dbReference type="Proteomes" id="UP001149719"/>
    </source>
</evidence>
<comment type="caution">
    <text evidence="1">The sequence shown here is derived from an EMBL/GenBank/DDBJ whole genome shotgun (WGS) entry which is preliminary data.</text>
</comment>
<dbReference type="EMBL" id="JAPUBN010000013">
    <property type="protein sequence ID" value="MCZ2721391.1"/>
    <property type="molecule type" value="Genomic_DNA"/>
</dbReference>
<reference evidence="1" key="1">
    <citation type="submission" date="2022-12" db="EMBL/GenBank/DDBJ databases">
        <title>Marinomonas 15G1-11 sp. nov, isolated from marine algae.</title>
        <authorList>
            <person name="Butt M."/>
            <person name="Choi D.G."/>
            <person name="Kim J.M."/>
            <person name="Lee J.K."/>
            <person name="Baek J.H."/>
            <person name="Jeon C.O."/>
        </authorList>
    </citation>
    <scope>NUCLEOTIDE SEQUENCE</scope>
    <source>
        <strain evidence="1">15G1-11</strain>
    </source>
</reference>
<sequence>MKSIYKLKHPLNPAFEPVLDIIMNVTSQLGIPYFIAGATARDLLLYHVFDRSLGRKTHDIDTAILVSDWVSFTSVKNALLESGLSNTKLPHRLIHQVSGLPVDIIPFGSIADNRSEIQWPPEHAITMSVAGFQEAFDNSVLIDIGYAGLCN</sequence>
<evidence type="ECO:0000313" key="1">
    <source>
        <dbReference type="EMBL" id="MCZ2721391.1"/>
    </source>
</evidence>
<accession>A0ABT4JT85</accession>